<reference evidence="1" key="1">
    <citation type="journal article" date="2021" name="Proc. Natl. Acad. Sci. U.S.A.">
        <title>A Catalog of Tens of Thousands of Viruses from Human Metagenomes Reveals Hidden Associations with Chronic Diseases.</title>
        <authorList>
            <person name="Tisza M.J."/>
            <person name="Buck C.B."/>
        </authorList>
    </citation>
    <scope>NUCLEOTIDE SEQUENCE</scope>
    <source>
        <strain evidence="1">CtWdm1</strain>
    </source>
</reference>
<dbReference type="EMBL" id="BK032509">
    <property type="protein sequence ID" value="DAF43585.1"/>
    <property type="molecule type" value="Genomic_DNA"/>
</dbReference>
<evidence type="ECO:0000313" key="1">
    <source>
        <dbReference type="EMBL" id="DAF43585.1"/>
    </source>
</evidence>
<accession>A0A8S5RY76</accession>
<sequence>MRYKIKNSNLLISYGFDLIDGHNDNNLDEYNWVKKINDNSSICLIEINDFLLLNINHCFMSESFSNELIELYKTINELLNDGIIEEIEDDADV</sequence>
<protein>
    <submittedName>
        <fullName evidence="1">Uncharacterized protein</fullName>
    </submittedName>
</protein>
<proteinExistence type="predicted"/>
<name>A0A8S5RY76_9CAUD</name>
<organism evidence="1">
    <name type="scientific">Siphoviridae sp. ctWdm1</name>
    <dbReference type="NCBI Taxonomy" id="2827883"/>
    <lineage>
        <taxon>Viruses</taxon>
        <taxon>Duplodnaviria</taxon>
        <taxon>Heunggongvirae</taxon>
        <taxon>Uroviricota</taxon>
        <taxon>Caudoviricetes</taxon>
    </lineage>
</organism>